<keyword evidence="3 7" id="KW-0479">Metal-binding</keyword>
<dbReference type="InterPro" id="IPR020847">
    <property type="entry name" value="AP_endonuclease_F1_BS"/>
</dbReference>
<dbReference type="Proteomes" id="UP000011083">
    <property type="component" value="Unassembled WGS sequence"/>
</dbReference>
<evidence type="ECO:0000256" key="9">
    <source>
        <dbReference type="RuleBase" id="RU362131"/>
    </source>
</evidence>
<feature type="region of interest" description="Disordered" evidence="10">
    <location>
        <begin position="1"/>
        <end position="26"/>
    </location>
</feature>
<feature type="binding site" evidence="7">
    <location>
        <position position="366"/>
    </location>
    <ligand>
        <name>Mg(2+)</name>
        <dbReference type="ChEBI" id="CHEBI:18420"/>
        <label>1</label>
    </ligand>
</feature>
<keyword evidence="13" id="KW-1185">Reference proteome</keyword>
<evidence type="ECO:0000256" key="1">
    <source>
        <dbReference type="ARBA" id="ARBA00001936"/>
    </source>
</evidence>
<evidence type="ECO:0000256" key="3">
    <source>
        <dbReference type="ARBA" id="ARBA00022723"/>
    </source>
</evidence>
<dbReference type="Gene3D" id="3.60.10.10">
    <property type="entry name" value="Endonuclease/exonuclease/phosphatase"/>
    <property type="match status" value="1"/>
</dbReference>
<keyword evidence="5 7" id="KW-0460">Magnesium</keyword>
<feature type="binding site" evidence="7">
    <location>
        <position position="95"/>
    </location>
    <ligand>
        <name>Mg(2+)</name>
        <dbReference type="ChEBI" id="CHEBI:18420"/>
        <label>1</label>
    </ligand>
</feature>
<accession>L8GMX8</accession>
<keyword evidence="9" id="KW-0227">DNA damage</keyword>
<dbReference type="PROSITE" id="PS00727">
    <property type="entry name" value="AP_NUCLEASE_F1_2"/>
    <property type="match status" value="1"/>
</dbReference>
<feature type="binding site" evidence="7">
    <location>
        <position position="367"/>
    </location>
    <ligand>
        <name>Mg(2+)</name>
        <dbReference type="ChEBI" id="CHEBI:18420"/>
        <label>1</label>
    </ligand>
</feature>
<evidence type="ECO:0000313" key="13">
    <source>
        <dbReference type="Proteomes" id="UP000011083"/>
    </source>
</evidence>
<dbReference type="OrthoDB" id="498125at2759"/>
<dbReference type="InterPro" id="IPR036691">
    <property type="entry name" value="Endo/exonu/phosph_ase_sf"/>
</dbReference>
<dbReference type="InterPro" id="IPR004808">
    <property type="entry name" value="AP_endonuc_1"/>
</dbReference>
<dbReference type="EMBL" id="KB008060">
    <property type="protein sequence ID" value="ELR14342.1"/>
    <property type="molecule type" value="Genomic_DNA"/>
</dbReference>
<proteinExistence type="inferred from homology"/>
<dbReference type="GO" id="GO:0046872">
    <property type="term" value="F:metal ion binding"/>
    <property type="evidence" value="ECO:0007669"/>
    <property type="project" value="UniProtKB-KW"/>
</dbReference>
<sequence>TPGEETPAKKQRKPRTRKASGAVGEADGAELVAVDTTTTTTTTTTRTKAAMTAATTTTTTTIKSKKKPANPVISRWPLRPVLADQHKYVKLISWNVFSLNAIVEKGSLQHYIKEEEPDVLCLQETKLTNSKIELFKGKTFHRPDIYQYEFHNCSTAIKGYSGVAMYSKYRPLRVHHGIGVEEHDNEGRVITLEFAGFYLVGSYIPNSGDELKRLEYRQRWNRDMEAYLLSLSTSGLKAGLDVHPHGHELEYRVLDESERKGKPVIWCGDLNVAHEEIDLHDPANNHYTSGFTDEERDDFTRVIKTMDFVDSYRHENPTRQSYSFWSYRSAARARNMGWRLDYFLYQRALTPYVRKAFIRNFVLGSDHCPVGLLLDPALFEVAKE</sequence>
<feature type="site" description="Interaction with DNA substrate" evidence="8">
    <location>
        <position position="367"/>
    </location>
</feature>
<evidence type="ECO:0000256" key="10">
    <source>
        <dbReference type="SAM" id="MobiDB-lite"/>
    </source>
</evidence>
<comment type="similarity">
    <text evidence="2 9">Belongs to the DNA repair enzymes AP/ExoA family.</text>
</comment>
<keyword evidence="9" id="KW-0234">DNA repair</keyword>
<dbReference type="OMA" id="SFWSQRI"/>
<comment type="cofactor">
    <cofactor evidence="1">
        <name>Mn(2+)</name>
        <dbReference type="ChEBI" id="CHEBI:29035"/>
    </cofactor>
</comment>
<evidence type="ECO:0000256" key="4">
    <source>
        <dbReference type="ARBA" id="ARBA00022801"/>
    </source>
</evidence>
<dbReference type="PANTHER" id="PTHR22748">
    <property type="entry name" value="AP ENDONUCLEASE"/>
    <property type="match status" value="1"/>
</dbReference>
<gene>
    <name evidence="12" type="ORF">ACA1_107630</name>
</gene>
<dbReference type="GO" id="GO:0008081">
    <property type="term" value="F:phosphoric diester hydrolase activity"/>
    <property type="evidence" value="ECO:0007669"/>
    <property type="project" value="TreeGrafter"/>
</dbReference>
<dbReference type="KEGG" id="acan:ACA1_107630"/>
<dbReference type="PROSITE" id="PS51435">
    <property type="entry name" value="AP_NUCLEASE_F1_4"/>
    <property type="match status" value="1"/>
</dbReference>
<protein>
    <recommendedName>
        <fullName evidence="9">DNA-(apurinic or apyrimidinic site) endonuclease</fullName>
        <ecNumber evidence="9">3.1.-.-</ecNumber>
    </recommendedName>
</protein>
<reference evidence="12 13" key="1">
    <citation type="journal article" date="2013" name="Genome Biol.">
        <title>Genome of Acanthamoeba castellanii highlights extensive lateral gene transfer and early evolution of tyrosine kinase signaling.</title>
        <authorList>
            <person name="Clarke M."/>
            <person name="Lohan A.J."/>
            <person name="Liu B."/>
            <person name="Lagkouvardos I."/>
            <person name="Roy S."/>
            <person name="Zafar N."/>
            <person name="Bertelli C."/>
            <person name="Schilde C."/>
            <person name="Kianianmomeni A."/>
            <person name="Burglin T.R."/>
            <person name="Frech C."/>
            <person name="Turcotte B."/>
            <person name="Kopec K.O."/>
            <person name="Synnott J.M."/>
            <person name="Choo C."/>
            <person name="Paponov I."/>
            <person name="Finkler A."/>
            <person name="Soon Heng Tan C."/>
            <person name="Hutchins A.P."/>
            <person name="Weinmeier T."/>
            <person name="Rattei T."/>
            <person name="Chu J.S."/>
            <person name="Gimenez G."/>
            <person name="Irimia M."/>
            <person name="Rigden D.J."/>
            <person name="Fitzpatrick D.A."/>
            <person name="Lorenzo-Morales J."/>
            <person name="Bateman A."/>
            <person name="Chiu C.H."/>
            <person name="Tang P."/>
            <person name="Hegemann P."/>
            <person name="Fromm H."/>
            <person name="Raoult D."/>
            <person name="Greub G."/>
            <person name="Miranda-Saavedra D."/>
            <person name="Chen N."/>
            <person name="Nash P."/>
            <person name="Ginger M.L."/>
            <person name="Horn M."/>
            <person name="Schaap P."/>
            <person name="Caler L."/>
            <person name="Loftus B."/>
        </authorList>
    </citation>
    <scope>NUCLEOTIDE SEQUENCE [LARGE SCALE GENOMIC DNA]</scope>
    <source>
        <strain evidence="12 13">Neff</strain>
    </source>
</reference>
<feature type="site" description="Important for catalytic activity" evidence="8">
    <location>
        <position position="341"/>
    </location>
</feature>
<evidence type="ECO:0000256" key="8">
    <source>
        <dbReference type="PIRSR" id="PIRSR604808-3"/>
    </source>
</evidence>
<feature type="active site" description="Proton acceptor" evidence="6">
    <location>
        <position position="367"/>
    </location>
</feature>
<dbReference type="InterPro" id="IPR020848">
    <property type="entry name" value="AP_endonuclease_F1_CS"/>
</dbReference>
<dbReference type="GO" id="GO:0003677">
    <property type="term" value="F:DNA binding"/>
    <property type="evidence" value="ECO:0007669"/>
    <property type="project" value="InterPro"/>
</dbReference>
<dbReference type="Pfam" id="PF03372">
    <property type="entry name" value="Exo_endo_phos"/>
    <property type="match status" value="1"/>
</dbReference>
<dbReference type="GO" id="GO:0005634">
    <property type="term" value="C:nucleus"/>
    <property type="evidence" value="ECO:0007669"/>
    <property type="project" value="TreeGrafter"/>
</dbReference>
<dbReference type="VEuPathDB" id="AmoebaDB:ACA1_107630"/>
<dbReference type="AlphaFoldDB" id="L8GMX8"/>
<feature type="compositionally biased region" description="Basic residues" evidence="10">
    <location>
        <begin position="9"/>
        <end position="18"/>
    </location>
</feature>
<feature type="non-terminal residue" evidence="12">
    <location>
        <position position="1"/>
    </location>
</feature>
<dbReference type="GeneID" id="14914894"/>
<evidence type="ECO:0000259" key="11">
    <source>
        <dbReference type="Pfam" id="PF03372"/>
    </source>
</evidence>
<dbReference type="GO" id="GO:0003906">
    <property type="term" value="F:DNA-(apurinic or apyrimidinic site) endonuclease activity"/>
    <property type="evidence" value="ECO:0007669"/>
    <property type="project" value="TreeGrafter"/>
</dbReference>
<feature type="binding site" evidence="7">
    <location>
        <position position="269"/>
    </location>
    <ligand>
        <name>Mg(2+)</name>
        <dbReference type="ChEBI" id="CHEBI:18420"/>
        <label>1</label>
    </ligand>
</feature>
<dbReference type="InterPro" id="IPR005135">
    <property type="entry name" value="Endo/exonuclease/phosphatase"/>
</dbReference>
<evidence type="ECO:0000256" key="5">
    <source>
        <dbReference type="ARBA" id="ARBA00022842"/>
    </source>
</evidence>
<evidence type="ECO:0000256" key="2">
    <source>
        <dbReference type="ARBA" id="ARBA00007092"/>
    </source>
</evidence>
<feature type="binding site" evidence="7">
    <location>
        <position position="271"/>
    </location>
    <ligand>
        <name>Mg(2+)</name>
        <dbReference type="ChEBI" id="CHEBI:18420"/>
        <label>1</label>
    </ligand>
</feature>
<name>L8GMX8_ACACF</name>
<evidence type="ECO:0000256" key="6">
    <source>
        <dbReference type="PIRSR" id="PIRSR604808-1"/>
    </source>
</evidence>
<dbReference type="GO" id="GO:0008311">
    <property type="term" value="F:double-stranded DNA 3'-5' DNA exonuclease activity"/>
    <property type="evidence" value="ECO:0007669"/>
    <property type="project" value="TreeGrafter"/>
</dbReference>
<keyword evidence="7" id="KW-0464">Manganese</keyword>
<organism evidence="12 13">
    <name type="scientific">Acanthamoeba castellanii (strain ATCC 30010 / Neff)</name>
    <dbReference type="NCBI Taxonomy" id="1257118"/>
    <lineage>
        <taxon>Eukaryota</taxon>
        <taxon>Amoebozoa</taxon>
        <taxon>Discosea</taxon>
        <taxon>Longamoebia</taxon>
        <taxon>Centramoebida</taxon>
        <taxon>Acanthamoebidae</taxon>
        <taxon>Acanthamoeba</taxon>
    </lineage>
</organism>
<dbReference type="CDD" id="cd09087">
    <property type="entry name" value="Ape1-like_AP-endo"/>
    <property type="match status" value="1"/>
</dbReference>
<feature type="binding site" evidence="7">
    <location>
        <position position="124"/>
    </location>
    <ligand>
        <name>Mg(2+)</name>
        <dbReference type="ChEBI" id="CHEBI:18420"/>
        <label>1</label>
    </ligand>
</feature>
<feature type="domain" description="Endonuclease/exonuclease/phosphatase" evidence="11">
    <location>
        <begin position="92"/>
        <end position="367"/>
    </location>
</feature>
<dbReference type="SUPFAM" id="SSF56219">
    <property type="entry name" value="DNase I-like"/>
    <property type="match status" value="1"/>
</dbReference>
<dbReference type="PANTHER" id="PTHR22748:SF6">
    <property type="entry name" value="DNA-(APURINIC OR APYRIMIDINIC SITE) ENDONUCLEASE"/>
    <property type="match status" value="1"/>
</dbReference>
<dbReference type="GO" id="GO:0006284">
    <property type="term" value="P:base-excision repair"/>
    <property type="evidence" value="ECO:0007669"/>
    <property type="project" value="TreeGrafter"/>
</dbReference>
<dbReference type="RefSeq" id="XP_004336355.1">
    <property type="nucleotide sequence ID" value="XM_004336307.1"/>
</dbReference>
<dbReference type="STRING" id="1257118.L8GMX8"/>
<feature type="active site" evidence="6">
    <location>
        <position position="203"/>
    </location>
</feature>
<evidence type="ECO:0000256" key="7">
    <source>
        <dbReference type="PIRSR" id="PIRSR604808-2"/>
    </source>
</evidence>
<evidence type="ECO:0000313" key="12">
    <source>
        <dbReference type="EMBL" id="ELR14342.1"/>
    </source>
</evidence>
<keyword evidence="4" id="KW-0378">Hydrolase</keyword>
<comment type="cofactor">
    <cofactor evidence="7 9">
        <name>Mg(2+)</name>
        <dbReference type="ChEBI" id="CHEBI:18420"/>
    </cofactor>
    <cofactor evidence="7 9">
        <name>Mn(2+)</name>
        <dbReference type="ChEBI" id="CHEBI:29035"/>
    </cofactor>
    <text evidence="7 9">Probably binds two magnesium or manganese ions per subunit.</text>
</comment>
<feature type="active site" description="Proton donor/acceptor" evidence="6">
    <location>
        <position position="269"/>
    </location>
</feature>
<feature type="site" description="Transition state stabilizer" evidence="8">
    <location>
        <position position="271"/>
    </location>
</feature>
<dbReference type="PROSITE" id="PS00726">
    <property type="entry name" value="AP_NUCLEASE_F1_1"/>
    <property type="match status" value="1"/>
</dbReference>
<dbReference type="EC" id="3.1.-.-" evidence="9"/>
<dbReference type="NCBIfam" id="TIGR00633">
    <property type="entry name" value="xth"/>
    <property type="match status" value="2"/>
</dbReference>